<dbReference type="GO" id="GO:0004375">
    <property type="term" value="F:glycine dehydrogenase (decarboxylating) activity"/>
    <property type="evidence" value="ECO:0007669"/>
    <property type="project" value="UniProtKB-EC"/>
</dbReference>
<dbReference type="NCBIfam" id="NF001696">
    <property type="entry name" value="PRK00451.1"/>
    <property type="match status" value="1"/>
</dbReference>
<dbReference type="PANTHER" id="PTHR42806">
    <property type="entry name" value="GLYCINE CLEAVAGE SYSTEM P-PROTEIN"/>
    <property type="match status" value="1"/>
</dbReference>
<evidence type="ECO:0000256" key="1">
    <source>
        <dbReference type="ARBA" id="ARBA00023002"/>
    </source>
</evidence>
<dbReference type="PIRSF" id="PIRSF006815">
    <property type="entry name" value="GcvPA"/>
    <property type="match status" value="1"/>
</dbReference>
<dbReference type="PANTHER" id="PTHR42806:SF1">
    <property type="entry name" value="GLYCINE DEHYDROGENASE (DECARBOXYLATING)"/>
    <property type="match status" value="1"/>
</dbReference>
<dbReference type="EC" id="1.4.4.2" evidence="3"/>
<dbReference type="Gene3D" id="3.40.640.10">
    <property type="entry name" value="Type I PLP-dependent aspartate aminotransferase-like (Major domain)"/>
    <property type="match status" value="1"/>
</dbReference>
<dbReference type="InterPro" id="IPR015424">
    <property type="entry name" value="PyrdxlP-dep_Trfase"/>
</dbReference>
<proteinExistence type="predicted"/>
<dbReference type="InterPro" id="IPR049315">
    <property type="entry name" value="GDC-P_N"/>
</dbReference>
<feature type="domain" description="Glycine cleavage system P-protein N-terminal" evidence="2">
    <location>
        <begin position="3"/>
        <end position="437"/>
    </location>
</feature>
<dbReference type="RefSeq" id="WP_136409980.1">
    <property type="nucleotide sequence ID" value="NZ_CP039393.1"/>
</dbReference>
<organism evidence="3 4">
    <name type="scientific">Muribaculum gordoncarteri</name>
    <dbReference type="NCBI Taxonomy" id="2530390"/>
    <lineage>
        <taxon>Bacteria</taxon>
        <taxon>Pseudomonadati</taxon>
        <taxon>Bacteroidota</taxon>
        <taxon>Bacteroidia</taxon>
        <taxon>Bacteroidales</taxon>
        <taxon>Muribaculaceae</taxon>
        <taxon>Muribaculum</taxon>
    </lineage>
</organism>
<reference evidence="3 4" key="1">
    <citation type="submission" date="2019-02" db="EMBL/GenBank/DDBJ databases">
        <title>Isolation and identification of novel species under the genus Muribaculum.</title>
        <authorList>
            <person name="Miyake S."/>
            <person name="Ding Y."/>
            <person name="Low A."/>
            <person name="Soh M."/>
            <person name="Seedorf H."/>
        </authorList>
    </citation>
    <scope>NUCLEOTIDE SEQUENCE [LARGE SCALE GENOMIC DNA]</scope>
    <source>
        <strain evidence="3 4">TLL-A4</strain>
    </source>
</reference>
<accession>A0A4P7VEE3</accession>
<dbReference type="InterPro" id="IPR015421">
    <property type="entry name" value="PyrdxlP-dep_Trfase_major"/>
</dbReference>
<evidence type="ECO:0000313" key="3">
    <source>
        <dbReference type="EMBL" id="QCD35190.1"/>
    </source>
</evidence>
<dbReference type="Proteomes" id="UP000297031">
    <property type="component" value="Chromosome"/>
</dbReference>
<gene>
    <name evidence="3" type="ORF">E7746_04465</name>
</gene>
<evidence type="ECO:0000313" key="4">
    <source>
        <dbReference type="Proteomes" id="UP000297031"/>
    </source>
</evidence>
<dbReference type="EMBL" id="CP039393">
    <property type="protein sequence ID" value="QCD35190.1"/>
    <property type="molecule type" value="Genomic_DNA"/>
</dbReference>
<dbReference type="Pfam" id="PF02347">
    <property type="entry name" value="GDC-P"/>
    <property type="match status" value="1"/>
</dbReference>
<dbReference type="InterPro" id="IPR015422">
    <property type="entry name" value="PyrdxlP-dep_Trfase_small"/>
</dbReference>
<dbReference type="GO" id="GO:0009116">
    <property type="term" value="P:nucleoside metabolic process"/>
    <property type="evidence" value="ECO:0007669"/>
    <property type="project" value="InterPro"/>
</dbReference>
<dbReference type="OrthoDB" id="9801272at2"/>
<dbReference type="InterPro" id="IPR023010">
    <property type="entry name" value="GcvPA"/>
</dbReference>
<sequence length="441" mass="48498">MIHRYFPHTGEDIDAMLAKCNVASIDDLYSDVPRKLLLGRHLNLPDEMSEKEVRDFFDSLFDQNVNLTCFAGGGYYDHYAPAVIPAIISRSEFLTAYTPYQPEISQGTLQYIFEYQSMMSQLTGLEVSNASMYDGATATAEAMIMSVASARKRNRVLVSATVNPAVRDVMATYAHYHGIVLDTIEEHDGVTSRDDFETKMAAGDVAGVVVASPNYYGILEDYTGWADTCHSKKSLFIMNCVASALGVIKSPGEWDADIAAGDAQSLGMPLNYVGPYLGYLCATKDLIRKMPGRIVGATTDDAGRRVFVLTLQAREQHIRRDKATSNICSNQGLMALYVTVYMSLMGASGLDEVNQIGCAGAHQLADELVKTGKVKLKYPEYPFLNEFVLTTDFDVDDFLAKGVDCGVLGGVKLGDRELMIAVTEMQSRDDMTRLVDIVKQM</sequence>
<keyword evidence="1 3" id="KW-0560">Oxidoreductase</keyword>
<protein>
    <submittedName>
        <fullName evidence="3">Aminomethyl-transferring glycine dehydrogenase subunit GcvPA</fullName>
        <ecNumber evidence="3">1.4.4.2</ecNumber>
    </submittedName>
</protein>
<dbReference type="SUPFAM" id="SSF53383">
    <property type="entry name" value="PLP-dependent transferases"/>
    <property type="match status" value="1"/>
</dbReference>
<dbReference type="KEGG" id="mgod:E7746_04465"/>
<dbReference type="Gene3D" id="3.90.1150.10">
    <property type="entry name" value="Aspartate Aminotransferase, domain 1"/>
    <property type="match status" value="1"/>
</dbReference>
<dbReference type="AlphaFoldDB" id="A0A4P7VEE3"/>
<evidence type="ECO:0000259" key="2">
    <source>
        <dbReference type="Pfam" id="PF02347"/>
    </source>
</evidence>
<name>A0A4P7VEE3_9BACT</name>
<keyword evidence="4" id="KW-1185">Reference proteome</keyword>